<keyword evidence="2" id="KW-0812">Transmembrane</keyword>
<protein>
    <recommendedName>
        <fullName evidence="3">Choice-of-anchor A domain-containing protein</fullName>
    </recommendedName>
</protein>
<feature type="region of interest" description="Disordered" evidence="1">
    <location>
        <begin position="271"/>
        <end position="303"/>
    </location>
</feature>
<dbReference type="Proteomes" id="UP000660339">
    <property type="component" value="Unassembled WGS sequence"/>
</dbReference>
<dbReference type="AlphaFoldDB" id="A0A8J3L2Z0"/>
<organism evidence="4 5">
    <name type="scientific">Catellatospora methionotrophica</name>
    <dbReference type="NCBI Taxonomy" id="121620"/>
    <lineage>
        <taxon>Bacteria</taxon>
        <taxon>Bacillati</taxon>
        <taxon>Actinomycetota</taxon>
        <taxon>Actinomycetes</taxon>
        <taxon>Micromonosporales</taxon>
        <taxon>Micromonosporaceae</taxon>
        <taxon>Catellatospora</taxon>
    </lineage>
</organism>
<dbReference type="RefSeq" id="WP_166383646.1">
    <property type="nucleotide sequence ID" value="NZ_BAAATT010000014.1"/>
</dbReference>
<sequence length="348" mass="35201">MRRPKGLSRRVRWADVGAPGRTVFGLLATLPLAMVLAAGPVWAGAPAPDPLDVERSTALAACVPNVDLLGPDGLPASRPLSRGARVLLDLRQDRTNVLTIRSGDLNRIAELILATAPTDAAPLLVNIDTRLVDDRLAWAVPRVTGISGDPVSGIVWHFPSAVRIVVTGPPAPGVIFAPLAEVLVAPSPPPSPSPSPSPSPVPSLSPAATPTPSGSRASAGPTALPQAQGRPVVLPAAPAGLRPDQSRPVTLQALLAAAAPILPYGLNCAGPSPSPSPSATAEPSLGPGPGVPEPGTSGSAAASAKPAGERLMALASRPVTWFGVAGVFVGLALLIAVVAGSRARRRFR</sequence>
<feature type="transmembrane region" description="Helical" evidence="2">
    <location>
        <begin position="319"/>
        <end position="339"/>
    </location>
</feature>
<comment type="caution">
    <text evidence="4">The sequence shown here is derived from an EMBL/GenBank/DDBJ whole genome shotgun (WGS) entry which is preliminary data.</text>
</comment>
<dbReference type="EMBL" id="BONJ01000006">
    <property type="protein sequence ID" value="GIG13418.1"/>
    <property type="molecule type" value="Genomic_DNA"/>
</dbReference>
<evidence type="ECO:0000256" key="1">
    <source>
        <dbReference type="SAM" id="MobiDB-lite"/>
    </source>
</evidence>
<keyword evidence="2" id="KW-1133">Transmembrane helix</keyword>
<feature type="compositionally biased region" description="Low complexity" evidence="1">
    <location>
        <begin position="293"/>
        <end position="303"/>
    </location>
</feature>
<feature type="compositionally biased region" description="Pro residues" evidence="1">
    <location>
        <begin position="186"/>
        <end position="203"/>
    </location>
</feature>
<keyword evidence="2" id="KW-0472">Membrane</keyword>
<evidence type="ECO:0000259" key="3">
    <source>
        <dbReference type="Pfam" id="PF20597"/>
    </source>
</evidence>
<feature type="domain" description="Choice-of-anchor A" evidence="3">
    <location>
        <begin position="56"/>
        <end position="182"/>
    </location>
</feature>
<reference evidence="4" key="1">
    <citation type="submission" date="2021-01" db="EMBL/GenBank/DDBJ databases">
        <title>Whole genome shotgun sequence of Catellatospora methionotrophica NBRC 14553.</title>
        <authorList>
            <person name="Komaki H."/>
            <person name="Tamura T."/>
        </authorList>
    </citation>
    <scope>NUCLEOTIDE SEQUENCE</scope>
    <source>
        <strain evidence="4">NBRC 14553</strain>
    </source>
</reference>
<keyword evidence="5" id="KW-1185">Reference proteome</keyword>
<feature type="compositionally biased region" description="Low complexity" evidence="1">
    <location>
        <begin position="204"/>
        <end position="219"/>
    </location>
</feature>
<evidence type="ECO:0000313" key="4">
    <source>
        <dbReference type="EMBL" id="GIG13418.1"/>
    </source>
</evidence>
<evidence type="ECO:0000313" key="5">
    <source>
        <dbReference type="Proteomes" id="UP000660339"/>
    </source>
</evidence>
<dbReference type="NCBIfam" id="TIGR04215">
    <property type="entry name" value="choice_anch_A"/>
    <property type="match status" value="1"/>
</dbReference>
<feature type="region of interest" description="Disordered" evidence="1">
    <location>
        <begin position="186"/>
        <end position="229"/>
    </location>
</feature>
<evidence type="ECO:0000256" key="2">
    <source>
        <dbReference type="SAM" id="Phobius"/>
    </source>
</evidence>
<dbReference type="Pfam" id="PF20597">
    <property type="entry name" value="pAdhesive_15"/>
    <property type="match status" value="1"/>
</dbReference>
<gene>
    <name evidence="4" type="ORF">Cme02nite_17500</name>
</gene>
<proteinExistence type="predicted"/>
<dbReference type="InterPro" id="IPR026588">
    <property type="entry name" value="Choice_anch_A"/>
</dbReference>
<name>A0A8J3L2Z0_9ACTN</name>
<accession>A0A8J3L2Z0</accession>